<reference evidence="15" key="2">
    <citation type="submission" date="2025-08" db="UniProtKB">
        <authorList>
            <consortium name="RefSeq"/>
        </authorList>
    </citation>
    <scope>IDENTIFICATION</scope>
    <source>
        <tissue evidence="15">Young leaves</tissue>
    </source>
</reference>
<evidence type="ECO:0000256" key="3">
    <source>
        <dbReference type="ARBA" id="ARBA00022475"/>
    </source>
</evidence>
<keyword evidence="14" id="KW-1185">Reference proteome</keyword>
<feature type="domain" description="Leucine-rich repeat-containing N-terminal plant-type" evidence="12">
    <location>
        <begin position="20"/>
        <end position="56"/>
    </location>
</feature>
<organism evidence="14 15">
    <name type="scientific">Abrus precatorius</name>
    <name type="common">Indian licorice</name>
    <name type="synonym">Glycine abrus</name>
    <dbReference type="NCBI Taxonomy" id="3816"/>
    <lineage>
        <taxon>Eukaryota</taxon>
        <taxon>Viridiplantae</taxon>
        <taxon>Streptophyta</taxon>
        <taxon>Embryophyta</taxon>
        <taxon>Tracheophyta</taxon>
        <taxon>Spermatophyta</taxon>
        <taxon>Magnoliopsida</taxon>
        <taxon>eudicotyledons</taxon>
        <taxon>Gunneridae</taxon>
        <taxon>Pentapetalae</taxon>
        <taxon>rosids</taxon>
        <taxon>fabids</taxon>
        <taxon>Fabales</taxon>
        <taxon>Fabaceae</taxon>
        <taxon>Papilionoideae</taxon>
        <taxon>50 kb inversion clade</taxon>
        <taxon>NPAAA clade</taxon>
        <taxon>indigoferoid/millettioid clade</taxon>
        <taxon>Abreae</taxon>
        <taxon>Abrus</taxon>
    </lineage>
</organism>
<dbReference type="InterPro" id="IPR055414">
    <property type="entry name" value="LRR_R13L4/SHOC2-like"/>
</dbReference>
<reference evidence="14" key="1">
    <citation type="journal article" date="2019" name="Toxins">
        <title>Detection of Abrin-Like and Prepropulchellin-Like Toxin Genes and Transcripts Using Whole Genome Sequencing and Full-Length Transcript Sequencing of Abrus precatorius.</title>
        <authorList>
            <person name="Hovde B.T."/>
            <person name="Daligault H.E."/>
            <person name="Hanschen E.R."/>
            <person name="Kunde Y.A."/>
            <person name="Johnson M.B."/>
            <person name="Starkenburg S.R."/>
            <person name="Johnson S.L."/>
        </authorList>
    </citation>
    <scope>NUCLEOTIDE SEQUENCE [LARGE SCALE GENOMIC DNA]</scope>
</reference>
<evidence type="ECO:0000256" key="8">
    <source>
        <dbReference type="ARBA" id="ARBA00022989"/>
    </source>
</evidence>
<dbReference type="Pfam" id="PF08263">
    <property type="entry name" value="LRRNT_2"/>
    <property type="match status" value="1"/>
</dbReference>
<evidence type="ECO:0000259" key="12">
    <source>
        <dbReference type="Pfam" id="PF08263"/>
    </source>
</evidence>
<keyword evidence="11" id="KW-0325">Glycoprotein</keyword>
<dbReference type="SMART" id="SM00369">
    <property type="entry name" value="LRR_TYP"/>
    <property type="match status" value="4"/>
</dbReference>
<dbReference type="InterPro" id="IPR032675">
    <property type="entry name" value="LRR_dom_sf"/>
</dbReference>
<dbReference type="GeneID" id="113866616"/>
<evidence type="ECO:0000256" key="6">
    <source>
        <dbReference type="ARBA" id="ARBA00022729"/>
    </source>
</evidence>
<dbReference type="RefSeq" id="XP_027357234.1">
    <property type="nucleotide sequence ID" value="XM_027501433.1"/>
</dbReference>
<dbReference type="OrthoDB" id="1937783at2759"/>
<dbReference type="SUPFAM" id="SSF52058">
    <property type="entry name" value="L domain-like"/>
    <property type="match status" value="1"/>
</dbReference>
<keyword evidence="10" id="KW-0675">Receptor</keyword>
<dbReference type="GO" id="GO:0005886">
    <property type="term" value="C:plasma membrane"/>
    <property type="evidence" value="ECO:0007669"/>
    <property type="project" value="UniProtKB-SubCell"/>
</dbReference>
<evidence type="ECO:0000256" key="1">
    <source>
        <dbReference type="ARBA" id="ARBA00004251"/>
    </source>
</evidence>
<evidence type="ECO:0000256" key="11">
    <source>
        <dbReference type="ARBA" id="ARBA00023180"/>
    </source>
</evidence>
<evidence type="ECO:0000256" key="5">
    <source>
        <dbReference type="ARBA" id="ARBA00022692"/>
    </source>
</evidence>
<dbReference type="FunFam" id="3.80.10.10:FF:000275">
    <property type="entry name" value="Leucine-rich repeat receptor-like protein kinase"/>
    <property type="match status" value="1"/>
</dbReference>
<sequence>MLCLVLQIVSAKQPIRCIQREREALLQFKSRLVDDSNMLSSWTTPDCCQWRGIRCSNLTAHVLMLDLHGDYDNEEYSLRGEIHKSLMELQQLQHLNLSWNYFQESHIPEFFSSLHNLRSLDLSHSYFGGKIPSQLGSLSHLKYLNLASNSLEGSIPYQLGNLSMLQHLDLSDNPLEGNIPSQLGNLFNLQKLYLDGYYGALKMDDGNHGGGQWLSNLTSLTHLYLLSISNLNGSHYWLQMIGKLPKLRELTLSDCSLSDRFILSMRPSKFNVSTSLSVLDLSYNNFTPSIIFPWVSNITFNLAELDLSGNHLEASPSNQTVKLPKLRELRLSFCDLSDNFLHSVTPSNFNFSTSLSILDLSGNTFTSSMIFQWVSNMSSNLIELDLSYSHLEGSTSHFGIIRIRLRGLTSQVTDSRMGF</sequence>
<dbReference type="InterPro" id="IPR003591">
    <property type="entry name" value="Leu-rich_rpt_typical-subtyp"/>
</dbReference>
<dbReference type="Pfam" id="PF23598">
    <property type="entry name" value="LRR_14"/>
    <property type="match status" value="1"/>
</dbReference>
<proteinExistence type="inferred from homology"/>
<dbReference type="KEGG" id="aprc:113866616"/>
<dbReference type="Gene3D" id="3.80.10.10">
    <property type="entry name" value="Ribonuclease Inhibitor"/>
    <property type="match status" value="3"/>
</dbReference>
<protein>
    <submittedName>
        <fullName evidence="15">Receptor-like protein 12</fullName>
    </submittedName>
</protein>
<evidence type="ECO:0000256" key="2">
    <source>
        <dbReference type="ARBA" id="ARBA00009592"/>
    </source>
</evidence>
<name>A0A8B8LQS9_ABRPR</name>
<keyword evidence="4" id="KW-0433">Leucine-rich repeat</keyword>
<dbReference type="Proteomes" id="UP000694853">
    <property type="component" value="Unplaced"/>
</dbReference>
<evidence type="ECO:0000259" key="13">
    <source>
        <dbReference type="Pfam" id="PF23598"/>
    </source>
</evidence>
<keyword evidence="6" id="KW-0732">Signal</keyword>
<feature type="domain" description="Disease resistance R13L4/SHOC-2-like LRR" evidence="13">
    <location>
        <begin position="112"/>
        <end position="252"/>
    </location>
</feature>
<dbReference type="PANTHER" id="PTHR48063">
    <property type="entry name" value="LRR RECEPTOR-LIKE KINASE"/>
    <property type="match status" value="1"/>
</dbReference>
<keyword evidence="8" id="KW-1133">Transmembrane helix</keyword>
<evidence type="ECO:0000256" key="10">
    <source>
        <dbReference type="ARBA" id="ARBA00023170"/>
    </source>
</evidence>
<evidence type="ECO:0000256" key="4">
    <source>
        <dbReference type="ARBA" id="ARBA00022614"/>
    </source>
</evidence>
<dbReference type="AlphaFoldDB" id="A0A8B8LQS9"/>
<evidence type="ECO:0000313" key="15">
    <source>
        <dbReference type="RefSeq" id="XP_027357234.1"/>
    </source>
</evidence>
<keyword evidence="3" id="KW-1003">Cell membrane</keyword>
<evidence type="ECO:0000313" key="14">
    <source>
        <dbReference type="Proteomes" id="UP000694853"/>
    </source>
</evidence>
<dbReference type="Pfam" id="PF13516">
    <property type="entry name" value="LRR_6"/>
    <property type="match status" value="2"/>
</dbReference>
<comment type="subcellular location">
    <subcellularLocation>
        <location evidence="1">Cell membrane</location>
        <topology evidence="1">Single-pass type I membrane protein</topology>
    </subcellularLocation>
</comment>
<keyword evidence="9" id="KW-0472">Membrane</keyword>
<dbReference type="InterPro" id="IPR013210">
    <property type="entry name" value="LRR_N_plant-typ"/>
</dbReference>
<accession>A0A8B8LQS9</accession>
<comment type="similarity">
    <text evidence="2">Belongs to the RLP family.</text>
</comment>
<evidence type="ECO:0000256" key="9">
    <source>
        <dbReference type="ARBA" id="ARBA00023136"/>
    </source>
</evidence>
<dbReference type="PANTHER" id="PTHR48063:SF98">
    <property type="entry name" value="LRR RECEPTOR-LIKE SERINE_THREONINE-PROTEIN KINASE FLS2"/>
    <property type="match status" value="1"/>
</dbReference>
<gene>
    <name evidence="15" type="primary">LOC113866616</name>
</gene>
<dbReference type="InterPro" id="IPR001611">
    <property type="entry name" value="Leu-rich_rpt"/>
</dbReference>
<keyword evidence="5" id="KW-0812">Transmembrane</keyword>
<evidence type="ECO:0000256" key="7">
    <source>
        <dbReference type="ARBA" id="ARBA00022737"/>
    </source>
</evidence>
<dbReference type="InterPro" id="IPR046956">
    <property type="entry name" value="RLP23-like"/>
</dbReference>
<keyword evidence="7" id="KW-0677">Repeat</keyword>